<accession>A0A9E6MH13</accession>
<name>A0A9E6MH13_9RICK</name>
<dbReference type="Gene3D" id="3.40.50.300">
    <property type="entry name" value="P-loop containing nucleotide triphosphate hydrolases"/>
    <property type="match status" value="1"/>
</dbReference>
<dbReference type="InterPro" id="IPR025158">
    <property type="entry name" value="Mg_chelat-rel_C"/>
</dbReference>
<proteinExistence type="inferred from homology"/>
<dbReference type="InterPro" id="IPR020568">
    <property type="entry name" value="Ribosomal_Su5_D2-typ_SF"/>
</dbReference>
<evidence type="ECO:0000256" key="2">
    <source>
        <dbReference type="ARBA" id="ARBA00022741"/>
    </source>
</evidence>
<dbReference type="PANTHER" id="PTHR32039:SF7">
    <property type="entry name" value="COMPETENCE PROTEIN COMM"/>
    <property type="match status" value="1"/>
</dbReference>
<comment type="similarity">
    <text evidence="1">Belongs to the Mg-chelatase subunits D/I family. ComM subfamily.</text>
</comment>
<dbReference type="SUPFAM" id="SSF54211">
    <property type="entry name" value="Ribosomal protein S5 domain 2-like"/>
    <property type="match status" value="1"/>
</dbReference>
<dbReference type="SUPFAM" id="SSF52540">
    <property type="entry name" value="P-loop containing nucleoside triphosphate hydrolases"/>
    <property type="match status" value="1"/>
</dbReference>
<dbReference type="Pfam" id="PF13541">
    <property type="entry name" value="ChlI"/>
    <property type="match status" value="1"/>
</dbReference>
<dbReference type="NCBIfam" id="TIGR00368">
    <property type="entry name" value="YifB family Mg chelatase-like AAA ATPase"/>
    <property type="match status" value="1"/>
</dbReference>
<sequence>MIIHIASLTFNGIDIIDVDVQVQISPGIPAFTIVGLADKTIAESKERVKAALSSIGLALPTKKILINLAPADLVKEGSHFDLAIACSILTAMNILPELEIAEYLIIGELSLDGSILPVSGALPAAIGASARGKGLICSSKNSSEVAWSGNDNILVAGNLIELVNHFKGSQVLTSPEAKLQDEPINYPDFKDIKGQKIAKRALEIAASGGHNLLMFGPPGTGKSRLAACLPGILPKMSTKEILECSTITSIAGKFSDGKLTKVRPFRTPHHSCSLAAMVGGGVGKKVKPGEITLAHNGVLFLDELPEFPNNVIDSLRQPIENGEILISRSSAHIKYPANFQLIAAMNPCKCGYLGDPYKECMKAPKCASDYQMKVSGPIMDRFDLHIEVSNINIYNYDFITDNSEEKSEDIAARVEKVRLIQEKRYEGYSIKTNNRLDGQLLIDYAMPADEGRDLLNEAANKFRLSMRAYNRILRVACTIADLENVDKVLKIHIAEALSYRKMEFNNTYT</sequence>
<feature type="domain" description="AAA+ ATPase" evidence="4">
    <location>
        <begin position="208"/>
        <end position="392"/>
    </location>
</feature>
<dbReference type="InterPro" id="IPR027417">
    <property type="entry name" value="P-loop_NTPase"/>
</dbReference>
<dbReference type="SMART" id="SM00382">
    <property type="entry name" value="AAA"/>
    <property type="match status" value="1"/>
</dbReference>
<dbReference type="Gene3D" id="3.30.230.10">
    <property type="match status" value="1"/>
</dbReference>
<keyword evidence="2" id="KW-0547">Nucleotide-binding</keyword>
<dbReference type="PANTHER" id="PTHR32039">
    <property type="entry name" value="MAGNESIUM-CHELATASE SUBUNIT CHLI"/>
    <property type="match status" value="1"/>
</dbReference>
<dbReference type="InterPro" id="IPR014721">
    <property type="entry name" value="Ribsml_uS5_D2-typ_fold_subgr"/>
</dbReference>
<dbReference type="PRINTS" id="PR01657">
    <property type="entry name" value="MCMFAMILY"/>
</dbReference>
<evidence type="ECO:0000256" key="3">
    <source>
        <dbReference type="ARBA" id="ARBA00022840"/>
    </source>
</evidence>
<dbReference type="InterPro" id="IPR001208">
    <property type="entry name" value="MCM_dom"/>
</dbReference>
<protein>
    <submittedName>
        <fullName evidence="5">Competence protein ComM</fullName>
    </submittedName>
</protein>
<dbReference type="Pfam" id="PF01078">
    <property type="entry name" value="Mg_chelatase"/>
    <property type="match status" value="1"/>
</dbReference>
<dbReference type="EMBL" id="CP060138">
    <property type="protein sequence ID" value="QQV74915.1"/>
    <property type="molecule type" value="Genomic_DNA"/>
</dbReference>
<dbReference type="RefSeq" id="WP_202069877.1">
    <property type="nucleotide sequence ID" value="NZ_CP060138.2"/>
</dbReference>
<keyword evidence="3" id="KW-0067">ATP-binding</keyword>
<dbReference type="InterPro" id="IPR045006">
    <property type="entry name" value="CHLI-like"/>
</dbReference>
<gene>
    <name evidence="5" type="primary">comM</name>
    <name evidence="5" type="ORF">H6P87_00457</name>
</gene>
<dbReference type="InterPro" id="IPR003593">
    <property type="entry name" value="AAA+_ATPase"/>
</dbReference>
<evidence type="ECO:0000259" key="4">
    <source>
        <dbReference type="SMART" id="SM00382"/>
    </source>
</evidence>
<evidence type="ECO:0000313" key="6">
    <source>
        <dbReference type="Proteomes" id="UP000595296"/>
    </source>
</evidence>
<dbReference type="InterPro" id="IPR000523">
    <property type="entry name" value="Mg_chelatse_chII-like_cat_dom"/>
</dbReference>
<organism evidence="5 6">
    <name type="scientific">Rickettsia tillamookensis</name>
    <dbReference type="NCBI Taxonomy" id="2761623"/>
    <lineage>
        <taxon>Bacteria</taxon>
        <taxon>Pseudomonadati</taxon>
        <taxon>Pseudomonadota</taxon>
        <taxon>Alphaproteobacteria</taxon>
        <taxon>Rickettsiales</taxon>
        <taxon>Rickettsiaceae</taxon>
        <taxon>Rickettsieae</taxon>
        <taxon>Rickettsia</taxon>
        <taxon>spotted fever group</taxon>
    </lineage>
</organism>
<dbReference type="InterPro" id="IPR004482">
    <property type="entry name" value="Mg_chelat-rel"/>
</dbReference>
<reference evidence="5 6" key="1">
    <citation type="journal article" date="2021" name="Int. J. Syst. Evol. Microbiol.">
        <title>Characterization of a novel transitional group Rickettsia species (Rickettsia tillamookensis sp. nov.) from the western black-legged tick, Ixodes pacificus.</title>
        <authorList>
            <person name="Gauthier D.T."/>
            <person name="Karpathy S.E."/>
            <person name="Grizzard S.L."/>
            <person name="Batra D."/>
            <person name="Rowe L.A."/>
            <person name="Paddock C.D."/>
        </authorList>
    </citation>
    <scope>NUCLEOTIDE SEQUENCE [LARGE SCALE GENOMIC DNA]</scope>
    <source>
        <strain evidence="5 6">Tillamook 23</strain>
    </source>
</reference>
<dbReference type="Proteomes" id="UP000595296">
    <property type="component" value="Chromosome"/>
</dbReference>
<dbReference type="Pfam" id="PF13335">
    <property type="entry name" value="Mg_chelatase_C"/>
    <property type="match status" value="1"/>
</dbReference>
<evidence type="ECO:0000256" key="1">
    <source>
        <dbReference type="ARBA" id="ARBA00006354"/>
    </source>
</evidence>
<keyword evidence="6" id="KW-1185">Reference proteome</keyword>
<evidence type="ECO:0000313" key="5">
    <source>
        <dbReference type="EMBL" id="QQV74915.1"/>
    </source>
</evidence>